<keyword evidence="6" id="KW-1185">Reference proteome</keyword>
<reference evidence="3" key="1">
    <citation type="submission" date="2022-12" db="EMBL/GenBank/DDBJ databases">
        <title>Reference genome sequencing for broad-spectrum identification of bacterial and archaeal isolates by mass spectrometry.</title>
        <authorList>
            <person name="Sekiguchi Y."/>
            <person name="Tourlousse D.M."/>
        </authorList>
    </citation>
    <scope>NUCLEOTIDE SEQUENCE</scope>
    <source>
        <strain evidence="3">301</strain>
    </source>
</reference>
<evidence type="ECO:0000313" key="3">
    <source>
        <dbReference type="EMBL" id="GLI25444.1"/>
    </source>
</evidence>
<proteinExistence type="predicted"/>
<comment type="caution">
    <text evidence="3">The sequence shown here is derived from an EMBL/GenBank/DDBJ whole genome shotgun (WGS) entry which is preliminary data.</text>
</comment>
<dbReference type="EMBL" id="BSDO01000017">
    <property type="protein sequence ID" value="GLI25444.1"/>
    <property type="molecule type" value="Genomic_DNA"/>
</dbReference>
<dbReference type="GO" id="GO:0008806">
    <property type="term" value="F:carboxymethylenebutenolidase activity"/>
    <property type="evidence" value="ECO:0007669"/>
    <property type="project" value="UniProtKB-EC"/>
</dbReference>
<dbReference type="Pfam" id="PF01738">
    <property type="entry name" value="DLH"/>
    <property type="match status" value="1"/>
</dbReference>
<dbReference type="AlphaFoldDB" id="A0A9W6CRC9"/>
<dbReference type="InterPro" id="IPR002925">
    <property type="entry name" value="Dienelactn_hydro"/>
</dbReference>
<dbReference type="Proteomes" id="UP001245370">
    <property type="component" value="Unassembled WGS sequence"/>
</dbReference>
<gene>
    <name evidence="4" type="ORF">GGQ86_005320</name>
    <name evidence="3" type="ORF">XFLAVUS301_51180</name>
</gene>
<dbReference type="PANTHER" id="PTHR46623:SF6">
    <property type="entry name" value="ALPHA_BETA-HYDROLASES SUPERFAMILY PROTEIN"/>
    <property type="match status" value="1"/>
</dbReference>
<sequence length="254" mass="26939">MVEVTASNVKFSAYRADPEGAPKGAVVVLQDVYGVNSDIRQIADGFAAAGYVAIAPSLFDKVKSDIELDAAATDEGKALTEEVGTDWSLEAIQATVDAVKDAGKVALVGYAWGGFLAYTAANKVKGLACAIGYHAEEGILDGMSEKRRIPTLMHFAEADPAIAEADMIQFRARRPDVSAFSYPGANRGFSYKANPAYDAAAADQAMERTLFWISQFVVGQGPVQLKNAGAYALAKTEKKGKKKSEGNDMGPPMD</sequence>
<accession>A0A9W6CRC9</accession>
<evidence type="ECO:0000313" key="6">
    <source>
        <dbReference type="Proteomes" id="UP001245370"/>
    </source>
</evidence>
<name>A0A9W6CRC9_XANFL</name>
<dbReference type="Proteomes" id="UP001144397">
    <property type="component" value="Unassembled WGS sequence"/>
</dbReference>
<dbReference type="EMBL" id="JAVDPY010000017">
    <property type="protein sequence ID" value="MDR6336816.1"/>
    <property type="molecule type" value="Genomic_DNA"/>
</dbReference>
<dbReference type="InterPro" id="IPR051049">
    <property type="entry name" value="Dienelactone_hydrolase-like"/>
</dbReference>
<dbReference type="RefSeq" id="WP_169124945.1">
    <property type="nucleotide sequence ID" value="NZ_BSDO01000017.1"/>
</dbReference>
<dbReference type="EC" id="3.1.1.45" evidence="4"/>
<keyword evidence="4" id="KW-0378">Hydrolase</keyword>
<evidence type="ECO:0000313" key="5">
    <source>
        <dbReference type="Proteomes" id="UP001144397"/>
    </source>
</evidence>
<dbReference type="InterPro" id="IPR029058">
    <property type="entry name" value="AB_hydrolase_fold"/>
</dbReference>
<organism evidence="3 5">
    <name type="scientific">Xanthobacter flavus</name>
    <dbReference type="NCBI Taxonomy" id="281"/>
    <lineage>
        <taxon>Bacteria</taxon>
        <taxon>Pseudomonadati</taxon>
        <taxon>Pseudomonadota</taxon>
        <taxon>Alphaproteobacteria</taxon>
        <taxon>Hyphomicrobiales</taxon>
        <taxon>Xanthobacteraceae</taxon>
        <taxon>Xanthobacter</taxon>
    </lineage>
</organism>
<protein>
    <submittedName>
        <fullName evidence="3">Carboxymethylenebutenolidase</fullName>
        <ecNumber evidence="4">3.1.1.45</ecNumber>
    </submittedName>
</protein>
<evidence type="ECO:0000313" key="4">
    <source>
        <dbReference type="EMBL" id="MDR6336816.1"/>
    </source>
</evidence>
<dbReference type="PANTHER" id="PTHR46623">
    <property type="entry name" value="CARBOXYMETHYLENEBUTENOLIDASE-RELATED"/>
    <property type="match status" value="1"/>
</dbReference>
<dbReference type="GeneID" id="95765887"/>
<reference evidence="4 6" key="2">
    <citation type="submission" date="2023-07" db="EMBL/GenBank/DDBJ databases">
        <title>Genomic Encyclopedia of Type Strains, Phase IV (KMG-IV): sequencing the most valuable type-strain genomes for metagenomic binning, comparative biology and taxonomic classification.</title>
        <authorList>
            <person name="Goeker M."/>
        </authorList>
    </citation>
    <scope>NUCLEOTIDE SEQUENCE [LARGE SCALE GENOMIC DNA]</scope>
    <source>
        <strain evidence="4 6">DSM 338</strain>
    </source>
</reference>
<evidence type="ECO:0000256" key="1">
    <source>
        <dbReference type="SAM" id="MobiDB-lite"/>
    </source>
</evidence>
<evidence type="ECO:0000259" key="2">
    <source>
        <dbReference type="Pfam" id="PF01738"/>
    </source>
</evidence>
<feature type="domain" description="Dienelactone hydrolase" evidence="2">
    <location>
        <begin position="11"/>
        <end position="216"/>
    </location>
</feature>
<dbReference type="SUPFAM" id="SSF53474">
    <property type="entry name" value="alpha/beta-Hydrolases"/>
    <property type="match status" value="1"/>
</dbReference>
<dbReference type="Gene3D" id="3.40.50.1820">
    <property type="entry name" value="alpha/beta hydrolase"/>
    <property type="match status" value="1"/>
</dbReference>
<feature type="region of interest" description="Disordered" evidence="1">
    <location>
        <begin position="235"/>
        <end position="254"/>
    </location>
</feature>